<dbReference type="AlphaFoldDB" id="A0A832EIY2"/>
<dbReference type="EMBL" id="DSTK01000016">
    <property type="protein sequence ID" value="HFK96820.1"/>
    <property type="molecule type" value="Genomic_DNA"/>
</dbReference>
<dbReference type="InterPro" id="IPR055140">
    <property type="entry name" value="Thiolase_C_2"/>
</dbReference>
<organism evidence="3">
    <name type="scientific">Desulfacinum infernum</name>
    <dbReference type="NCBI Taxonomy" id="35837"/>
    <lineage>
        <taxon>Bacteria</taxon>
        <taxon>Pseudomonadati</taxon>
        <taxon>Thermodesulfobacteriota</taxon>
        <taxon>Syntrophobacteria</taxon>
        <taxon>Syntrophobacterales</taxon>
        <taxon>Syntrophobacteraceae</taxon>
        <taxon>Desulfacinum</taxon>
    </lineage>
</organism>
<dbReference type="InterPro" id="IPR002155">
    <property type="entry name" value="Thiolase"/>
</dbReference>
<name>A0A832EIY2_9BACT</name>
<dbReference type="SUPFAM" id="SSF53901">
    <property type="entry name" value="Thiolase-like"/>
    <property type="match status" value="2"/>
</dbReference>
<dbReference type="CDD" id="cd00829">
    <property type="entry name" value="SCP-x_thiolase"/>
    <property type="match status" value="1"/>
</dbReference>
<dbReference type="InterPro" id="IPR020616">
    <property type="entry name" value="Thiolase_N"/>
</dbReference>
<accession>A0A832EIY2</accession>
<evidence type="ECO:0000259" key="2">
    <source>
        <dbReference type="Pfam" id="PF22691"/>
    </source>
</evidence>
<proteinExistence type="predicted"/>
<feature type="domain" description="Thiolase N-terminal" evidence="1">
    <location>
        <begin position="9"/>
        <end position="200"/>
    </location>
</feature>
<keyword evidence="3" id="KW-0808">Transferase</keyword>
<dbReference type="GO" id="GO:0003988">
    <property type="term" value="F:acetyl-CoA C-acyltransferase activity"/>
    <property type="evidence" value="ECO:0007669"/>
    <property type="project" value="UniProtKB-ARBA"/>
</dbReference>
<protein>
    <submittedName>
        <fullName evidence="3">Acetyl-CoA acetyltransferase</fullName>
    </submittedName>
</protein>
<reference evidence="3" key="1">
    <citation type="journal article" date="2020" name="mSystems">
        <title>Genome- and Community-Level Interaction Insights into Carbon Utilization and Element Cycling Functions of Hydrothermarchaeota in Hydrothermal Sediment.</title>
        <authorList>
            <person name="Zhou Z."/>
            <person name="Liu Y."/>
            <person name="Xu W."/>
            <person name="Pan J."/>
            <person name="Luo Z.H."/>
            <person name="Li M."/>
        </authorList>
    </citation>
    <scope>NUCLEOTIDE SEQUENCE [LARGE SCALE GENOMIC DNA]</scope>
    <source>
        <strain evidence="3">SpSt-456</strain>
    </source>
</reference>
<dbReference type="PANTHER" id="PTHR42870:SF6">
    <property type="entry name" value="ACETYL-COA C-ACYLTRANSFERASE"/>
    <property type="match status" value="1"/>
</dbReference>
<dbReference type="Pfam" id="PF00108">
    <property type="entry name" value="Thiolase_N"/>
    <property type="match status" value="1"/>
</dbReference>
<dbReference type="PANTHER" id="PTHR42870">
    <property type="entry name" value="ACETYL-COA C-ACETYLTRANSFERASE"/>
    <property type="match status" value="1"/>
</dbReference>
<gene>
    <name evidence="3" type="ORF">ENS06_05785</name>
</gene>
<dbReference type="Pfam" id="PF22691">
    <property type="entry name" value="Thiolase_C_1"/>
    <property type="match status" value="1"/>
</dbReference>
<evidence type="ECO:0000259" key="1">
    <source>
        <dbReference type="Pfam" id="PF00108"/>
    </source>
</evidence>
<dbReference type="InterPro" id="IPR016039">
    <property type="entry name" value="Thiolase-like"/>
</dbReference>
<dbReference type="Gene3D" id="3.40.47.10">
    <property type="match status" value="1"/>
</dbReference>
<dbReference type="PIRSF" id="PIRSF000429">
    <property type="entry name" value="Ac-CoA_Ac_transf"/>
    <property type="match status" value="1"/>
</dbReference>
<feature type="domain" description="Thiolase C-terminal" evidence="2">
    <location>
        <begin position="254"/>
        <end position="392"/>
    </location>
</feature>
<dbReference type="NCBIfam" id="NF004810">
    <property type="entry name" value="PRK06157.1"/>
    <property type="match status" value="1"/>
</dbReference>
<evidence type="ECO:0000313" key="3">
    <source>
        <dbReference type="EMBL" id="HFK96820.1"/>
    </source>
</evidence>
<sequence length="398" mass="42664">MATGIKDKVAIIGMGCTRFGERWNDGAEDLMVEAFQEALQDAGIEKKEIEAAWLGTCFDEVNIGKSAIPLAQALKLPNIPVTRVENFCATGTEAFRGACYAVASGACRIALALGVEKLKDTGYGGLPGFDTAMGTLNRFILPNFTAPGGFALMATRYFAKYGISPEEGKMALAKISAKSHRCGAMNPKAHLRKEITPEQVLKAPIIAWPLGLFDCCGVSDGAAAAIVTTPDVARALGKTPVLVKALQIAATSGEEMVTTRWDGTYLKTTTEAAKRAYAEAGISRPRDELSVLEVHDCFSITELVTYEDLQISERGRAIRDINDGFFHLEGKIPCQSDGGLKCFGHPIGASGIRMIYEVYTQLLHRAGPRQIRDPKLGLTHNLGGIPSFSVCSVGIFGL</sequence>
<comment type="caution">
    <text evidence="3">The sequence shown here is derived from an EMBL/GenBank/DDBJ whole genome shotgun (WGS) entry which is preliminary data.</text>
</comment>